<dbReference type="Pfam" id="PF19040">
    <property type="entry name" value="SGNH"/>
    <property type="match status" value="1"/>
</dbReference>
<gene>
    <name evidence="2" type="ORF">ZHD862_LOCUS37656</name>
</gene>
<dbReference type="Proteomes" id="UP000663864">
    <property type="component" value="Unassembled WGS sequence"/>
</dbReference>
<feature type="domain" description="SGNH" evidence="1">
    <location>
        <begin position="7"/>
        <end position="48"/>
    </location>
</feature>
<comment type="caution">
    <text evidence="2">The sequence shown here is derived from an EMBL/GenBank/DDBJ whole genome shotgun (WGS) entry which is preliminary data.</text>
</comment>
<reference evidence="2" key="1">
    <citation type="submission" date="2021-02" db="EMBL/GenBank/DDBJ databases">
        <authorList>
            <person name="Nowell W R."/>
        </authorList>
    </citation>
    <scope>NUCLEOTIDE SEQUENCE</scope>
</reference>
<accession>A0A815TAK9</accession>
<evidence type="ECO:0000313" key="3">
    <source>
        <dbReference type="Proteomes" id="UP000663864"/>
    </source>
</evidence>
<evidence type="ECO:0000313" key="2">
    <source>
        <dbReference type="EMBL" id="CAF1505536.1"/>
    </source>
</evidence>
<protein>
    <recommendedName>
        <fullName evidence="1">SGNH domain-containing protein</fullName>
    </recommendedName>
</protein>
<sequence length="56" mass="6152">MEKPASTAVVLWGDSYAAHLYPGIRAAKPDFRITQLTVAGCPPIIGYATRFHFNCK</sequence>
<name>A0A815TAK9_9BILA</name>
<dbReference type="AlphaFoldDB" id="A0A815TAK9"/>
<organism evidence="2 3">
    <name type="scientific">Rotaria sordida</name>
    <dbReference type="NCBI Taxonomy" id="392033"/>
    <lineage>
        <taxon>Eukaryota</taxon>
        <taxon>Metazoa</taxon>
        <taxon>Spiralia</taxon>
        <taxon>Gnathifera</taxon>
        <taxon>Rotifera</taxon>
        <taxon>Eurotatoria</taxon>
        <taxon>Bdelloidea</taxon>
        <taxon>Philodinida</taxon>
        <taxon>Philodinidae</taxon>
        <taxon>Rotaria</taxon>
    </lineage>
</organism>
<feature type="non-terminal residue" evidence="2">
    <location>
        <position position="56"/>
    </location>
</feature>
<proteinExistence type="predicted"/>
<dbReference type="InterPro" id="IPR043968">
    <property type="entry name" value="SGNH"/>
</dbReference>
<dbReference type="EMBL" id="CAJNOT010007383">
    <property type="protein sequence ID" value="CAF1505536.1"/>
    <property type="molecule type" value="Genomic_DNA"/>
</dbReference>
<evidence type="ECO:0000259" key="1">
    <source>
        <dbReference type="Pfam" id="PF19040"/>
    </source>
</evidence>